<dbReference type="EMBL" id="WAJR01000006">
    <property type="protein sequence ID" value="KAB1641341.1"/>
    <property type="molecule type" value="Genomic_DNA"/>
</dbReference>
<feature type="compositionally biased region" description="Low complexity" evidence="1">
    <location>
        <begin position="187"/>
        <end position="204"/>
    </location>
</feature>
<gene>
    <name evidence="3" type="ORF">F8C90_04080</name>
</gene>
<proteinExistence type="predicted"/>
<comment type="caution">
    <text evidence="3">The sequence shown here is derived from an EMBL/GenBank/DDBJ whole genome shotgun (WGS) entry which is preliminary data.</text>
</comment>
<keyword evidence="2" id="KW-1133">Transmembrane helix</keyword>
<dbReference type="OrthoDB" id="3197458at2"/>
<feature type="compositionally biased region" description="Low complexity" evidence="1">
    <location>
        <begin position="8"/>
        <end position="21"/>
    </location>
</feature>
<feature type="region of interest" description="Disordered" evidence="1">
    <location>
        <begin position="166"/>
        <end position="204"/>
    </location>
</feature>
<reference evidence="3 4" key="1">
    <citation type="submission" date="2019-09" db="EMBL/GenBank/DDBJ databases">
        <title>Whole genome shotgun sequencing (WGS) of Ellagibacter isourolithinifaciens DSM 104140(T) and Adlercreutzia muris DSM 29508(T).</title>
        <authorList>
            <person name="Stoll D.A."/>
            <person name="Danylec N."/>
            <person name="Huch M."/>
        </authorList>
    </citation>
    <scope>NUCLEOTIDE SEQUENCE [LARGE SCALE GENOMIC DNA]</scope>
    <source>
        <strain evidence="3 4">DSM 104140</strain>
    </source>
</reference>
<name>A0A6N6NTJ7_9ACTN</name>
<dbReference type="AlphaFoldDB" id="A0A6N6NTJ7"/>
<evidence type="ECO:0000313" key="3">
    <source>
        <dbReference type="EMBL" id="KAB1641341.1"/>
    </source>
</evidence>
<evidence type="ECO:0008006" key="5">
    <source>
        <dbReference type="Google" id="ProtNLM"/>
    </source>
</evidence>
<evidence type="ECO:0000256" key="2">
    <source>
        <dbReference type="SAM" id="Phobius"/>
    </source>
</evidence>
<keyword evidence="4" id="KW-1185">Reference proteome</keyword>
<feature type="compositionally biased region" description="Polar residues" evidence="1">
    <location>
        <begin position="173"/>
        <end position="186"/>
    </location>
</feature>
<keyword evidence="2" id="KW-0472">Membrane</keyword>
<feature type="region of interest" description="Disordered" evidence="1">
    <location>
        <begin position="1"/>
        <end position="33"/>
    </location>
</feature>
<feature type="transmembrane region" description="Helical" evidence="2">
    <location>
        <begin position="40"/>
        <end position="65"/>
    </location>
</feature>
<evidence type="ECO:0000313" key="4">
    <source>
        <dbReference type="Proteomes" id="UP000468668"/>
    </source>
</evidence>
<organism evidence="3 4">
    <name type="scientific">Ellagibacter isourolithinifaciens</name>
    <dbReference type="NCBI Taxonomy" id="2137581"/>
    <lineage>
        <taxon>Bacteria</taxon>
        <taxon>Bacillati</taxon>
        <taxon>Actinomycetota</taxon>
        <taxon>Coriobacteriia</taxon>
        <taxon>Eggerthellales</taxon>
        <taxon>Eggerthellaceae</taxon>
        <taxon>Ellagibacter</taxon>
    </lineage>
</organism>
<dbReference type="Proteomes" id="UP000468668">
    <property type="component" value="Unassembled WGS sequence"/>
</dbReference>
<evidence type="ECO:0000256" key="1">
    <source>
        <dbReference type="SAM" id="MobiDB-lite"/>
    </source>
</evidence>
<protein>
    <recommendedName>
        <fullName evidence="5">DUF5640 domain-containing protein</fullName>
    </recommendedName>
</protein>
<sequence>MDSRNQQRAGARSSARTGGASSRDRGGASRPSSAKKRRKWPFVVAGAVVLVVAAVVVAFSCWRWTFANDAQDIQGTWYIAGTQKTVDVTADGIKLADDVTYSYTIDEGAKALSISFGNMEGEARYRFSFDRQTLALRDGETTWGNSLSEDISWTIAALGRAIQGEQASPELSGDSTMVLTRTPQDLSSEGASGAAASQVASQGA</sequence>
<keyword evidence="2" id="KW-0812">Transmembrane</keyword>
<accession>A0A6N6NTJ7</accession>